<dbReference type="AlphaFoldDB" id="A0A8T9BK59"/>
<organism evidence="2 3">
    <name type="scientific">Lachnellula arida</name>
    <dbReference type="NCBI Taxonomy" id="1316785"/>
    <lineage>
        <taxon>Eukaryota</taxon>
        <taxon>Fungi</taxon>
        <taxon>Dikarya</taxon>
        <taxon>Ascomycota</taxon>
        <taxon>Pezizomycotina</taxon>
        <taxon>Leotiomycetes</taxon>
        <taxon>Helotiales</taxon>
        <taxon>Lachnaceae</taxon>
        <taxon>Lachnellula</taxon>
    </lineage>
</organism>
<dbReference type="EMBL" id="QGMF01000088">
    <property type="protein sequence ID" value="TVY19771.1"/>
    <property type="molecule type" value="Genomic_DNA"/>
</dbReference>
<gene>
    <name evidence="2" type="primary">citE_1</name>
    <name evidence="2" type="ORF">LARI1_G002603</name>
</gene>
<comment type="caution">
    <text evidence="2">The sequence shown here is derived from an EMBL/GenBank/DDBJ whole genome shotgun (WGS) entry which is preliminary data.</text>
</comment>
<reference evidence="2 3" key="1">
    <citation type="submission" date="2018-05" db="EMBL/GenBank/DDBJ databases">
        <title>Whole genome sequencing for identification of molecular markers to develop diagnostic detection tools for the regulated plant pathogen Lachnellula willkommii.</title>
        <authorList>
            <person name="Giroux E."/>
            <person name="Bilodeau G."/>
        </authorList>
    </citation>
    <scope>NUCLEOTIDE SEQUENCE [LARGE SCALE GENOMIC DNA]</scope>
    <source>
        <strain evidence="2 3">CBS 203.66</strain>
    </source>
</reference>
<comment type="similarity">
    <text evidence="1">Belongs to the short-chain dehydrogenases/reductases (SDR) family.</text>
</comment>
<dbReference type="PANTHER" id="PTHR43975">
    <property type="entry name" value="ZGC:101858"/>
    <property type="match status" value="1"/>
</dbReference>
<evidence type="ECO:0000256" key="1">
    <source>
        <dbReference type="RuleBase" id="RU000363"/>
    </source>
</evidence>
<dbReference type="SUPFAM" id="SSF51735">
    <property type="entry name" value="NAD(P)-binding Rossmann-fold domains"/>
    <property type="match status" value="1"/>
</dbReference>
<dbReference type="InterPro" id="IPR036291">
    <property type="entry name" value="NAD(P)-bd_dom_sf"/>
</dbReference>
<dbReference type="PRINTS" id="PR00080">
    <property type="entry name" value="SDRFAMILY"/>
</dbReference>
<dbReference type="PANTHER" id="PTHR43975:SF2">
    <property type="entry name" value="EG:BACR7A4.14 PROTEIN-RELATED"/>
    <property type="match status" value="1"/>
</dbReference>
<dbReference type="OrthoDB" id="1933717at2759"/>
<dbReference type="Gene3D" id="3.40.50.720">
    <property type="entry name" value="NAD(P)-binding Rossmann-like Domain"/>
    <property type="match status" value="1"/>
</dbReference>
<evidence type="ECO:0000313" key="3">
    <source>
        <dbReference type="Proteomes" id="UP000469559"/>
    </source>
</evidence>
<dbReference type="CDD" id="cd05233">
    <property type="entry name" value="SDR_c"/>
    <property type="match status" value="1"/>
</dbReference>
<protein>
    <submittedName>
        <fullName evidence="2">Short chain dehydrogenase citE</fullName>
    </submittedName>
</protein>
<dbReference type="Pfam" id="PF00106">
    <property type="entry name" value="adh_short"/>
    <property type="match status" value="1"/>
</dbReference>
<keyword evidence="3" id="KW-1185">Reference proteome</keyword>
<dbReference type="PRINTS" id="PR00081">
    <property type="entry name" value="GDHRDH"/>
</dbReference>
<name>A0A8T9BK59_9HELO</name>
<proteinExistence type="inferred from homology"/>
<dbReference type="Proteomes" id="UP000469559">
    <property type="component" value="Unassembled WGS sequence"/>
</dbReference>
<evidence type="ECO:0000313" key="2">
    <source>
        <dbReference type="EMBL" id="TVY19771.1"/>
    </source>
</evidence>
<dbReference type="InterPro" id="IPR002347">
    <property type="entry name" value="SDR_fam"/>
</dbReference>
<accession>A0A8T9BK59</accession>
<sequence>MGVPPAWTGITFTSKLNSAIPPSLSPSEQKLPSPFVVAIIGASRNIGAATAKAFAQAGATGLILAGATESDALVQTKEEVIAAGSSPDLKVTILGADLEDTDSAKRVADTIESAYGRLDVLVNSAGLFNTHASAFNKLDAVQIDQYQKPMAVNYIGKAAVTQAVLPLMLKSEGGAKTIVNVTSILAHFANMAAVGFNISELAINRLTESVAEAYAKDGVLAYAVHPGSVLTLPGPVGMPPEARQGCVDDVGLCGAFLLWLVKERREWLSGRYLSSNWDVEELEAKKSAIIQGDLLKMRLVSETKTGRSLCKQ</sequence>